<dbReference type="GO" id="GO:0008277">
    <property type="term" value="P:regulation of G protein-coupled receptor signaling pathway"/>
    <property type="evidence" value="ECO:0007669"/>
    <property type="project" value="InterPro"/>
</dbReference>
<dbReference type="GO" id="GO:0043565">
    <property type="term" value="F:sequence-specific DNA binding"/>
    <property type="evidence" value="ECO:0007669"/>
    <property type="project" value="InterPro"/>
</dbReference>
<dbReference type="GO" id="GO:1990130">
    <property type="term" value="C:GATOR1 complex"/>
    <property type="evidence" value="ECO:0007669"/>
    <property type="project" value="TreeGrafter"/>
</dbReference>
<dbReference type="InterPro" id="IPR005365">
    <property type="entry name" value="Npr3"/>
</dbReference>
<evidence type="ECO:0000256" key="6">
    <source>
        <dbReference type="ARBA" id="ARBA00023163"/>
    </source>
</evidence>
<dbReference type="InterPro" id="IPR001200">
    <property type="entry name" value="Phosducin"/>
</dbReference>
<feature type="domain" description="HSF-type DNA-binding" evidence="9">
    <location>
        <begin position="31"/>
        <end position="137"/>
    </location>
</feature>
<proteinExistence type="inferred from homology"/>
<dbReference type="FunFam" id="1.10.10.10:FF:000027">
    <property type="entry name" value="Heat shock transcription factor 1"/>
    <property type="match status" value="1"/>
</dbReference>
<comment type="similarity">
    <text evidence="2 8">Belongs to the HSF family.</text>
</comment>
<evidence type="ECO:0000259" key="9">
    <source>
        <dbReference type="SMART" id="SM00415"/>
    </source>
</evidence>
<keyword evidence="4" id="KW-0805">Transcription regulation</keyword>
<dbReference type="GO" id="GO:1904262">
    <property type="term" value="P:negative regulation of TORC1 signaling"/>
    <property type="evidence" value="ECO:0007669"/>
    <property type="project" value="TreeGrafter"/>
</dbReference>
<dbReference type="Gene3D" id="1.10.10.10">
    <property type="entry name" value="Winged helix-like DNA-binding domain superfamily/Winged helix DNA-binding domain"/>
    <property type="match status" value="1"/>
</dbReference>
<dbReference type="GO" id="GO:0038202">
    <property type="term" value="P:TORC1 signaling"/>
    <property type="evidence" value="ECO:0007669"/>
    <property type="project" value="TreeGrafter"/>
</dbReference>
<keyword evidence="6" id="KW-0804">Transcription</keyword>
<protein>
    <submittedName>
        <fullName evidence="11">HSF_DOMAIN domain-containing protein</fullName>
    </submittedName>
</protein>
<dbReference type="Proteomes" id="UP000035681">
    <property type="component" value="Unplaced"/>
</dbReference>
<keyword evidence="5" id="KW-0238">DNA-binding</keyword>
<evidence type="ECO:0000256" key="1">
    <source>
        <dbReference type="ARBA" id="ARBA00004123"/>
    </source>
</evidence>
<evidence type="ECO:0000256" key="8">
    <source>
        <dbReference type="RuleBase" id="RU004020"/>
    </source>
</evidence>
<dbReference type="WBParaSite" id="TCONS_00010788.p1">
    <property type="protein sequence ID" value="TCONS_00010788.p1"/>
    <property type="gene ID" value="XLOC_004434"/>
</dbReference>
<evidence type="ECO:0000256" key="7">
    <source>
        <dbReference type="ARBA" id="ARBA00023242"/>
    </source>
</evidence>
<dbReference type="GO" id="GO:0005634">
    <property type="term" value="C:nucleus"/>
    <property type="evidence" value="ECO:0007669"/>
    <property type="project" value="UniProtKB-SubCell"/>
</dbReference>
<dbReference type="Pfam" id="PF02114">
    <property type="entry name" value="Phosducin"/>
    <property type="match status" value="1"/>
</dbReference>
<comment type="subcellular location">
    <subcellularLocation>
        <location evidence="1">Nucleus</location>
    </subcellularLocation>
</comment>
<sequence>MTNTPENSFSRINNITNPTESYNIISNEDDKLPVFLTKLWSIVNDPNLNHIIKWDKSGLSFHIQDSAAFSRDILPQYFKHNNLNSCIRQLNMYGFRKITAIDKKNIMEYPNPANRLEFFHSYFVRDRYDLLLKIKRRTSTPKSNQQQSMATAIEDISNNNNISDQFSKTTLMEEIKQIEKKQIETEKHIVALKQQNETIWKDVDNLSAKCKMQQRIIKKLCSIITILGRGNQKPKVIRPKRLLAIPERNSRNSNSNLLMLTKDDYMDYEEPNNEVKYYENLDENQGKIVSINDRKNFLNKRLLSPELMGNLTSIENPCCSMNVKPYNSFAKNFNEGSDNLNSPKIKISKTSNNRITLNTNPKKKVKNIPIENNCINKAKKVVIVNDYSSLAKQRISIENSFCENSPPTTSNIIVDDDYGYIDLDDDFFSSENTIELKDDLIDHILIKKESPYLFFSYIMTTLEDKLLNGPTINYCSSSEDEDTEVVCKNDSNSETSASNYGLSKNTGPKGVRQDYYEHLQLKKEEEKIKRDLLLDEAKKFNLTSSQNNKESDSEDELERLRVKRLNQLRQKKFNSLKTLEDSGEYLTAIENSRNCLTFIHIYKKNCDNCEDVDSALESLSIQYPNHKYFRIESYLLPTSDKFRQNACPTLQVYYNESLVGNFIRFDNYFNDDIIPEKMEFLHKDNESDKPVAVVLTAKWGTECHILYIHSLCVYKLFKIMEELKVEPDSLAEYLLPSKSNRNLPYEAKAEGILFVGFPNLIDHTTICIGITWILDGNVDKNFIHSYQQLSKRLCHAISVEENRSSGLLQKEIESIISATPKYSEETYKNNFQVYFNESILTASSFARTLKDVYNQIWYTGLVHTFVNNNVELGFVLAQSIPEFTLNVPNIACRDINELMRRIRPYHTIVLMKDIMPSLDCSPLIDQLVRFLTPEKSFNTVATERGISIGQIFLTIRNLLTWVPCSIIYPICMNNVYTSSLHLNYSESLLQDIAKEYEGVNVYKIIAAFSPPCTLRDFLSNNSDENTGKYDLKSLFICLLKYRFIVQLHDYYVATLPFSDRKPLPFQDTPFYKELQSFINKHSTLTNDFTPFLLEIGVKLNEEQEYNIDKIKEIMRMFFNIVKNYNEPEHLEGIIFRTGLLRETVLRILDFFKDIVCSYCTTNLIP</sequence>
<dbReference type="AlphaFoldDB" id="A0AAF5DFJ6"/>
<dbReference type="Gene3D" id="1.10.168.10">
    <property type="entry name" value="Phosducin, domain 2"/>
    <property type="match status" value="1"/>
</dbReference>
<dbReference type="InterPro" id="IPR036388">
    <property type="entry name" value="WH-like_DNA-bd_sf"/>
</dbReference>
<dbReference type="InterPro" id="IPR036249">
    <property type="entry name" value="Thioredoxin-like_sf"/>
</dbReference>
<keyword evidence="10" id="KW-1185">Reference proteome</keyword>
<evidence type="ECO:0000256" key="2">
    <source>
        <dbReference type="ARBA" id="ARBA00006403"/>
    </source>
</evidence>
<dbReference type="SMART" id="SM00415">
    <property type="entry name" value="HSF"/>
    <property type="match status" value="1"/>
</dbReference>
<comment type="similarity">
    <text evidence="3">Belongs to the phosducin family.</text>
</comment>
<dbReference type="GO" id="GO:0010508">
    <property type="term" value="P:positive regulation of autophagy"/>
    <property type="evidence" value="ECO:0007669"/>
    <property type="project" value="TreeGrafter"/>
</dbReference>
<dbReference type="SUPFAM" id="SSF52833">
    <property type="entry name" value="Thioredoxin-like"/>
    <property type="match status" value="1"/>
</dbReference>
<evidence type="ECO:0000313" key="10">
    <source>
        <dbReference type="Proteomes" id="UP000035681"/>
    </source>
</evidence>
<dbReference type="GO" id="GO:0034198">
    <property type="term" value="P:cellular response to amino acid starvation"/>
    <property type="evidence" value="ECO:0007669"/>
    <property type="project" value="TreeGrafter"/>
</dbReference>
<dbReference type="CDD" id="cd02987">
    <property type="entry name" value="Phd_like_Phd"/>
    <property type="match status" value="1"/>
</dbReference>
<evidence type="ECO:0000256" key="5">
    <source>
        <dbReference type="ARBA" id="ARBA00023125"/>
    </source>
</evidence>
<dbReference type="InterPro" id="IPR000232">
    <property type="entry name" value="HSF_DNA-bd"/>
</dbReference>
<dbReference type="PANTHER" id="PTHR13153">
    <property type="entry name" value="CGTHBA PROTEIN -14 GENE PROTEIN"/>
    <property type="match status" value="1"/>
</dbReference>
<evidence type="ECO:0000256" key="4">
    <source>
        <dbReference type="ARBA" id="ARBA00023015"/>
    </source>
</evidence>
<dbReference type="GO" id="GO:0003700">
    <property type="term" value="F:DNA-binding transcription factor activity"/>
    <property type="evidence" value="ECO:0007669"/>
    <property type="project" value="InterPro"/>
</dbReference>
<dbReference type="InterPro" id="IPR024253">
    <property type="entry name" value="Phosducin_thioredoxin-like_dom"/>
</dbReference>
<dbReference type="Pfam" id="PF00447">
    <property type="entry name" value="HSF_DNA-bind"/>
    <property type="match status" value="1"/>
</dbReference>
<name>A0AAF5DFJ6_STRER</name>
<evidence type="ECO:0000256" key="3">
    <source>
        <dbReference type="ARBA" id="ARBA00009686"/>
    </source>
</evidence>
<dbReference type="PRINTS" id="PR00056">
    <property type="entry name" value="HSFDOMAIN"/>
</dbReference>
<evidence type="ECO:0000313" key="11">
    <source>
        <dbReference type="WBParaSite" id="TCONS_00010788.p1"/>
    </source>
</evidence>
<organism evidence="10 11">
    <name type="scientific">Strongyloides stercoralis</name>
    <name type="common">Threadworm</name>
    <dbReference type="NCBI Taxonomy" id="6248"/>
    <lineage>
        <taxon>Eukaryota</taxon>
        <taxon>Metazoa</taxon>
        <taxon>Ecdysozoa</taxon>
        <taxon>Nematoda</taxon>
        <taxon>Chromadorea</taxon>
        <taxon>Rhabditida</taxon>
        <taxon>Tylenchina</taxon>
        <taxon>Panagrolaimomorpha</taxon>
        <taxon>Strongyloidoidea</taxon>
        <taxon>Strongyloididae</taxon>
        <taxon>Strongyloides</taxon>
    </lineage>
</organism>
<dbReference type="PANTHER" id="PTHR13153:SF5">
    <property type="entry name" value="GATOR COMPLEX PROTEIN NPRL3"/>
    <property type="match status" value="1"/>
</dbReference>
<dbReference type="Gene3D" id="3.40.30.10">
    <property type="entry name" value="Glutaredoxin"/>
    <property type="match status" value="1"/>
</dbReference>
<reference evidence="11" key="1">
    <citation type="submission" date="2024-02" db="UniProtKB">
        <authorList>
            <consortium name="WormBaseParasite"/>
        </authorList>
    </citation>
    <scope>IDENTIFICATION</scope>
</reference>
<dbReference type="InterPro" id="IPR023196">
    <property type="entry name" value="Phosducin_N_dom_sf"/>
</dbReference>
<keyword evidence="7" id="KW-0539">Nucleus</keyword>
<dbReference type="InterPro" id="IPR036390">
    <property type="entry name" value="WH_DNA-bd_sf"/>
</dbReference>
<dbReference type="SUPFAM" id="SSF46785">
    <property type="entry name" value="Winged helix' DNA-binding domain"/>
    <property type="match status" value="1"/>
</dbReference>
<accession>A0AAF5DFJ6</accession>